<evidence type="ECO:0000256" key="1">
    <source>
        <dbReference type="SAM" id="Phobius"/>
    </source>
</evidence>
<feature type="transmembrane region" description="Helical" evidence="1">
    <location>
        <begin position="50"/>
        <end position="68"/>
    </location>
</feature>
<proteinExistence type="predicted"/>
<evidence type="ECO:0008006" key="4">
    <source>
        <dbReference type="Google" id="ProtNLM"/>
    </source>
</evidence>
<comment type="caution">
    <text evidence="2">The sequence shown here is derived from an EMBL/GenBank/DDBJ whole genome shotgun (WGS) entry which is preliminary data.</text>
</comment>
<dbReference type="EMBL" id="SOQZ01000002">
    <property type="protein sequence ID" value="TDY12480.1"/>
    <property type="molecule type" value="Genomic_DNA"/>
</dbReference>
<keyword evidence="1" id="KW-0472">Membrane</keyword>
<evidence type="ECO:0000313" key="2">
    <source>
        <dbReference type="EMBL" id="TDY12480.1"/>
    </source>
</evidence>
<keyword evidence="1" id="KW-1133">Transmembrane helix</keyword>
<name>A0ABY2G602_9FLAO</name>
<keyword evidence="3" id="KW-1185">Reference proteome</keyword>
<evidence type="ECO:0000313" key="3">
    <source>
        <dbReference type="Proteomes" id="UP000294930"/>
    </source>
</evidence>
<sequence>MGYMGFGMQSWIYKQRPRKAFEIKRKPLFTEVPKYQREFKIQPSKTSSRLYVVVSIVLISLFFGIIQLNKSKILQHSSEINNATKQRLESENLEAFNLLKRSGKSRLKNNNLEGALSEFKLAYAIKSTDEELNQLLFETLSILCAENQKFCNELDEKF</sequence>
<gene>
    <name evidence="2" type="ORF">A8975_1244</name>
</gene>
<accession>A0ABY2G602</accession>
<protein>
    <recommendedName>
        <fullName evidence="4">Cell division protein FtsL</fullName>
    </recommendedName>
</protein>
<keyword evidence="1" id="KW-0812">Transmembrane</keyword>
<reference evidence="2 3" key="1">
    <citation type="submission" date="2019-03" db="EMBL/GenBank/DDBJ databases">
        <title>Genomic Encyclopedia of Type Strains, Phase III (KMG-III): the genomes of soil and plant-associated and newly described type strains.</title>
        <authorList>
            <person name="Whitman W."/>
        </authorList>
    </citation>
    <scope>NUCLEOTIDE SEQUENCE [LARGE SCALE GENOMIC DNA]</scope>
    <source>
        <strain evidence="2 3">CGMCC 1.10957</strain>
    </source>
</reference>
<organism evidence="2 3">
    <name type="scientific">Meridianimaribacter flavus</name>
    <dbReference type="NCBI Taxonomy" id="571115"/>
    <lineage>
        <taxon>Bacteria</taxon>
        <taxon>Pseudomonadati</taxon>
        <taxon>Bacteroidota</taxon>
        <taxon>Flavobacteriia</taxon>
        <taxon>Flavobacteriales</taxon>
        <taxon>Flavobacteriaceae</taxon>
        <taxon>Meridianimaribacter</taxon>
    </lineage>
</organism>
<dbReference type="Proteomes" id="UP000294930">
    <property type="component" value="Unassembled WGS sequence"/>
</dbReference>